<gene>
    <name evidence="4" type="ORF">HMPREF2130_11150</name>
</gene>
<accession>A0A095YST7</accession>
<dbReference type="eggNOG" id="COG3470">
    <property type="taxonomic scope" value="Bacteria"/>
</dbReference>
<evidence type="ECO:0000256" key="3">
    <source>
        <dbReference type="SAM" id="SignalP"/>
    </source>
</evidence>
<keyword evidence="2 3" id="KW-0732">Signal</keyword>
<comment type="caution">
    <text evidence="4">The sequence shown here is derived from an EMBL/GenBank/DDBJ whole genome shotgun (WGS) entry which is preliminary data.</text>
</comment>
<dbReference type="OrthoDB" id="1495621at2"/>
<dbReference type="Gene3D" id="2.60.40.2480">
    <property type="entry name" value="Periplasmic metal-binding protein Tp34-type"/>
    <property type="match status" value="1"/>
</dbReference>
<dbReference type="PIRSF" id="PIRSF017018">
    <property type="entry name" value="Tp34"/>
    <property type="match status" value="1"/>
</dbReference>
<name>A0A095YST7_9BURK</name>
<dbReference type="InterPro" id="IPR038482">
    <property type="entry name" value="Tp34-type_sf"/>
</dbReference>
<organism evidence="4 5">
    <name type="scientific">Oligella urethralis DNF00040</name>
    <dbReference type="NCBI Taxonomy" id="1401065"/>
    <lineage>
        <taxon>Bacteria</taxon>
        <taxon>Pseudomonadati</taxon>
        <taxon>Pseudomonadota</taxon>
        <taxon>Betaproteobacteria</taxon>
        <taxon>Burkholderiales</taxon>
        <taxon>Alcaligenaceae</taxon>
        <taxon>Oligella</taxon>
    </lineage>
</organism>
<evidence type="ECO:0000313" key="5">
    <source>
        <dbReference type="Proteomes" id="UP000029629"/>
    </source>
</evidence>
<evidence type="ECO:0000313" key="4">
    <source>
        <dbReference type="EMBL" id="KGF25453.1"/>
    </source>
</evidence>
<dbReference type="RefSeq" id="WP_018027412.1">
    <property type="nucleotide sequence ID" value="NZ_JRNI01000094.1"/>
</dbReference>
<dbReference type="Proteomes" id="UP000029629">
    <property type="component" value="Unassembled WGS sequence"/>
</dbReference>
<comment type="similarity">
    <text evidence="1">Belongs to the UPF0423 family.</text>
</comment>
<dbReference type="InterPro" id="IPR018470">
    <property type="entry name" value="Metal-bd_Tp34-typ"/>
</dbReference>
<protein>
    <submittedName>
        <fullName evidence="4">Membrane protein</fullName>
    </submittedName>
</protein>
<dbReference type="AlphaFoldDB" id="A0A095YST7"/>
<reference evidence="4 5" key="1">
    <citation type="submission" date="2014-07" db="EMBL/GenBank/DDBJ databases">
        <authorList>
            <person name="McCorrison J."/>
            <person name="Sanka R."/>
            <person name="Torralba M."/>
            <person name="Gillis M."/>
            <person name="Haft D.H."/>
            <person name="Methe B."/>
            <person name="Sutton G."/>
            <person name="Nelson K.E."/>
        </authorList>
    </citation>
    <scope>NUCLEOTIDE SEQUENCE [LARGE SCALE GENOMIC DNA]</scope>
    <source>
        <strain evidence="4 5">DNF00040</strain>
    </source>
</reference>
<dbReference type="Pfam" id="PF10634">
    <property type="entry name" value="Iron_transport"/>
    <property type="match status" value="1"/>
</dbReference>
<feature type="signal peptide" evidence="3">
    <location>
        <begin position="1"/>
        <end position="23"/>
    </location>
</feature>
<feature type="chain" id="PRO_5001922427" evidence="3">
    <location>
        <begin position="24"/>
        <end position="185"/>
    </location>
</feature>
<sequence>MKLIGNALLASATALLFASAANAQEYPVGEPVLKDGMEIVGVYLQPITMDNEGVEPEHQHRPAKDSDIHLEADIHALDGNPNGFAEGDWIPNLNITYNIKKVDGGSNFNHDGHFMMMVASDGPHYGDNVKLDGHGKYKVTFNISPPNPNQMGRHIDKETGVGPWFRPFDVSWEFDYSGTGRKGSY</sequence>
<evidence type="ECO:0000256" key="2">
    <source>
        <dbReference type="ARBA" id="ARBA00022729"/>
    </source>
</evidence>
<proteinExistence type="inferred from homology"/>
<dbReference type="EMBL" id="JRNI01000094">
    <property type="protein sequence ID" value="KGF25453.1"/>
    <property type="molecule type" value="Genomic_DNA"/>
</dbReference>
<keyword evidence="5" id="KW-1185">Reference proteome</keyword>
<evidence type="ECO:0000256" key="1">
    <source>
        <dbReference type="ARBA" id="ARBA00010013"/>
    </source>
</evidence>
<dbReference type="GeneID" id="93428871"/>